<protein>
    <submittedName>
        <fullName evidence="1">Uncharacterized protein</fullName>
    </submittedName>
</protein>
<dbReference type="EMBL" id="JAUDFV010000154">
    <property type="protein sequence ID" value="KAL2716605.1"/>
    <property type="molecule type" value="Genomic_DNA"/>
</dbReference>
<dbReference type="Proteomes" id="UP001607302">
    <property type="component" value="Unassembled WGS sequence"/>
</dbReference>
<name>A0ABD2A9Z3_VESSQ</name>
<comment type="caution">
    <text evidence="1">The sequence shown here is derived from an EMBL/GenBank/DDBJ whole genome shotgun (WGS) entry which is preliminary data.</text>
</comment>
<evidence type="ECO:0000313" key="1">
    <source>
        <dbReference type="EMBL" id="KAL2716605.1"/>
    </source>
</evidence>
<sequence length="127" mass="14267">MNEDTTDEIDEANTTVSIDEILQRVLFIVEEGHLSYVTIYNGALKKKTKEQNVLSITVVSKTLRDVFSYSSAVMYVHLFIRLMPMKSVYGFSNRFIFHVGNTDEGAVASIQLNLAGEICVVSRQISL</sequence>
<proteinExistence type="predicted"/>
<gene>
    <name evidence="1" type="ORF">V1478_014281</name>
</gene>
<organism evidence="1 2">
    <name type="scientific">Vespula squamosa</name>
    <name type="common">Southern yellow jacket</name>
    <name type="synonym">Wasp</name>
    <dbReference type="NCBI Taxonomy" id="30214"/>
    <lineage>
        <taxon>Eukaryota</taxon>
        <taxon>Metazoa</taxon>
        <taxon>Ecdysozoa</taxon>
        <taxon>Arthropoda</taxon>
        <taxon>Hexapoda</taxon>
        <taxon>Insecta</taxon>
        <taxon>Pterygota</taxon>
        <taxon>Neoptera</taxon>
        <taxon>Endopterygota</taxon>
        <taxon>Hymenoptera</taxon>
        <taxon>Apocrita</taxon>
        <taxon>Aculeata</taxon>
        <taxon>Vespoidea</taxon>
        <taxon>Vespidae</taxon>
        <taxon>Vespinae</taxon>
        <taxon>Vespula</taxon>
    </lineage>
</organism>
<evidence type="ECO:0000313" key="2">
    <source>
        <dbReference type="Proteomes" id="UP001607302"/>
    </source>
</evidence>
<dbReference type="AlphaFoldDB" id="A0ABD2A9Z3"/>
<keyword evidence="2" id="KW-1185">Reference proteome</keyword>
<reference evidence="1 2" key="1">
    <citation type="journal article" date="2024" name="Ann. Entomol. Soc. Am.">
        <title>Genomic analyses of the southern and eastern yellowjacket wasps (Hymenoptera: Vespidae) reveal evolutionary signatures of social life.</title>
        <authorList>
            <person name="Catto M.A."/>
            <person name="Caine P.B."/>
            <person name="Orr S.E."/>
            <person name="Hunt B.G."/>
            <person name="Goodisman M.A.D."/>
        </authorList>
    </citation>
    <scope>NUCLEOTIDE SEQUENCE [LARGE SCALE GENOMIC DNA]</scope>
    <source>
        <strain evidence="1">233</strain>
        <tissue evidence="1">Head and thorax</tissue>
    </source>
</reference>
<accession>A0ABD2A9Z3</accession>